<evidence type="ECO:0000313" key="4">
    <source>
        <dbReference type="Proteomes" id="UP000054524"/>
    </source>
</evidence>
<feature type="transmembrane region" description="Helical" evidence="2">
    <location>
        <begin position="236"/>
        <end position="262"/>
    </location>
</feature>
<dbReference type="GeneID" id="77676618"/>
<keyword evidence="2" id="KW-0472">Membrane</keyword>
<dbReference type="EMBL" id="AKIJ01000004">
    <property type="protein sequence ID" value="KFG25666.1"/>
    <property type="molecule type" value="Genomic_DNA"/>
</dbReference>
<name>A0A086J0J8_NEMA1</name>
<feature type="transmembrane region" description="Helical" evidence="2">
    <location>
        <begin position="283"/>
        <end position="304"/>
    </location>
</feature>
<evidence type="ECO:0000256" key="1">
    <source>
        <dbReference type="SAM" id="MobiDB-lite"/>
    </source>
</evidence>
<gene>
    <name evidence="3" type="ORF">NESG_01645</name>
</gene>
<feature type="region of interest" description="Disordered" evidence="1">
    <location>
        <begin position="77"/>
        <end position="100"/>
    </location>
</feature>
<dbReference type="HOGENOM" id="CLU_771813_0_0_1"/>
<proteinExistence type="predicted"/>
<keyword evidence="2" id="KW-1133">Transmembrane helix</keyword>
<evidence type="ECO:0000313" key="3">
    <source>
        <dbReference type="EMBL" id="KFG25666.1"/>
    </source>
</evidence>
<dbReference type="AlphaFoldDB" id="A0A086J0J8"/>
<feature type="compositionally biased region" description="Basic residues" evidence="1">
    <location>
        <begin position="85"/>
        <end position="94"/>
    </location>
</feature>
<evidence type="ECO:0000256" key="2">
    <source>
        <dbReference type="SAM" id="Phobius"/>
    </source>
</evidence>
<feature type="transmembrane region" description="Helical" evidence="2">
    <location>
        <begin position="129"/>
        <end position="152"/>
    </location>
</feature>
<comment type="caution">
    <text evidence="3">The sequence shown here is derived from an EMBL/GenBank/DDBJ whole genome shotgun (WGS) entry which is preliminary data.</text>
</comment>
<reference evidence="3 4" key="1">
    <citation type="journal article" date="2014" name="Genome Announc.">
        <title>Genome Sequence of the Microsporidian Species Nematocida sp1 Strain ERTm6 (ATCC PRA-372).</title>
        <authorList>
            <person name="Bakowski M.A."/>
            <person name="Priest M."/>
            <person name="Young S."/>
            <person name="Cuomo C.A."/>
            <person name="Troemel E.R."/>
        </authorList>
    </citation>
    <scope>NUCLEOTIDE SEQUENCE [LARGE SCALE GENOMIC DNA]</scope>
    <source>
        <strain evidence="3 4">ERTm6</strain>
    </source>
</reference>
<feature type="transmembrane region" description="Helical" evidence="2">
    <location>
        <begin position="172"/>
        <end position="192"/>
    </location>
</feature>
<sequence>MKKESISIEKQGPRIKYRAPPAPPSLSADELIRARRSYITLARPRQSYNESLNNTALHQPQPYNTSQRDFFVADNENDSSTKPLSRQKRQKRGSQHSGGNRDIPCICSPIERYFSRIVQKLFIKFIFPLQLYISLGYCIFILSNWIGIVMIYRVNMEEFPLLTYGGVFFDNTVIAGAAGLLIYLYSIMRYNYYIRRSPYMMKCFMKMLTIILATSMVFLIIKVINIKLITIINEHAIWPFLMYTFILLTGIGSVLGICEKWLLNCRRSKKFAFFNPFGGIESFLYYLTHFATCVVMVLVTIFILSNYNEAKTQKDFNPKSNIVFPRFIEELPFFFSNSFNETNILYDKVNHTNNASMKT</sequence>
<dbReference type="RefSeq" id="XP_052904221.1">
    <property type="nucleotide sequence ID" value="XM_053049271.1"/>
</dbReference>
<keyword evidence="2" id="KW-0812">Transmembrane</keyword>
<feature type="region of interest" description="Disordered" evidence="1">
    <location>
        <begin position="1"/>
        <end position="29"/>
    </location>
</feature>
<organism evidence="3 4">
    <name type="scientific">Nematocida ausubeli (strain ATCC PRA-371 / ERTm2)</name>
    <name type="common">Nematode killer fungus</name>
    <dbReference type="NCBI Taxonomy" id="1913371"/>
    <lineage>
        <taxon>Eukaryota</taxon>
        <taxon>Fungi</taxon>
        <taxon>Fungi incertae sedis</taxon>
        <taxon>Microsporidia</taxon>
        <taxon>Nematocida</taxon>
    </lineage>
</organism>
<accession>A0A086J0J8</accession>
<protein>
    <submittedName>
        <fullName evidence="3">Uncharacterized protein</fullName>
    </submittedName>
</protein>
<dbReference type="Proteomes" id="UP000054524">
    <property type="component" value="Unassembled WGS sequence"/>
</dbReference>
<keyword evidence="4" id="KW-1185">Reference proteome</keyword>
<feature type="transmembrane region" description="Helical" evidence="2">
    <location>
        <begin position="204"/>
        <end position="224"/>
    </location>
</feature>